<dbReference type="InterPro" id="IPR017850">
    <property type="entry name" value="Alkaline_phosphatase_core_sf"/>
</dbReference>
<organism evidence="4">
    <name type="scientific">Fusarium oxysporum f. sp. pisi HDV247</name>
    <dbReference type="NCBI Taxonomy" id="1080344"/>
    <lineage>
        <taxon>Eukaryota</taxon>
        <taxon>Fungi</taxon>
        <taxon>Dikarya</taxon>
        <taxon>Ascomycota</taxon>
        <taxon>Pezizomycotina</taxon>
        <taxon>Sordariomycetes</taxon>
        <taxon>Hypocreomycetidae</taxon>
        <taxon>Hypocreales</taxon>
        <taxon>Nectriaceae</taxon>
        <taxon>Fusarium</taxon>
        <taxon>Fusarium oxysporum species complex</taxon>
    </lineage>
</organism>
<feature type="transmembrane region" description="Helical" evidence="2">
    <location>
        <begin position="7"/>
        <end position="26"/>
    </location>
</feature>
<feature type="transmembrane region" description="Helical" evidence="2">
    <location>
        <begin position="112"/>
        <end position="135"/>
    </location>
</feature>
<reference evidence="4" key="1">
    <citation type="submission" date="2011-10" db="EMBL/GenBank/DDBJ databases">
        <title>The Genome Sequence of Fusarium oxysporum HDV247.</title>
        <authorList>
            <consortium name="The Broad Institute Genome Sequencing Platform"/>
            <person name="Ma L.-J."/>
            <person name="Gale L.R."/>
            <person name="Schwartz D.C."/>
            <person name="Zhou S."/>
            <person name="Corby-Kistler H."/>
            <person name="Young S.K."/>
            <person name="Zeng Q."/>
            <person name="Gargeya S."/>
            <person name="Fitzgerald M."/>
            <person name="Haas B."/>
            <person name="Abouelleil A."/>
            <person name="Alvarado L."/>
            <person name="Arachchi H.M."/>
            <person name="Berlin A."/>
            <person name="Brown A."/>
            <person name="Chapman S.B."/>
            <person name="Chen Z."/>
            <person name="Dunbar C."/>
            <person name="Freedman E."/>
            <person name="Gearin G."/>
            <person name="Goldberg J."/>
            <person name="Griggs A."/>
            <person name="Gujja S."/>
            <person name="Heiman D."/>
            <person name="Howarth C."/>
            <person name="Larson L."/>
            <person name="Lui A."/>
            <person name="MacDonald P.J.P."/>
            <person name="Montmayeur A."/>
            <person name="Murphy C."/>
            <person name="Neiman D."/>
            <person name="Pearson M."/>
            <person name="Priest M."/>
            <person name="Roberts A."/>
            <person name="Saif S."/>
            <person name="Shea T."/>
            <person name="Shenoy N."/>
            <person name="Sisk P."/>
            <person name="Stolte C."/>
            <person name="Sykes S."/>
            <person name="Wortman J."/>
            <person name="Nusbaum C."/>
            <person name="Birren B."/>
        </authorList>
    </citation>
    <scope>NUCLEOTIDE SEQUENCE [LARGE SCALE GENOMIC DNA]</scope>
    <source>
        <strain evidence="4">HDV247</strain>
    </source>
</reference>
<feature type="transmembrane region" description="Helical" evidence="2">
    <location>
        <begin position="38"/>
        <end position="58"/>
    </location>
</feature>
<dbReference type="PANTHER" id="PTHR43751:SF3">
    <property type="entry name" value="SULFATASE N-TERMINAL DOMAIN-CONTAINING PROTEIN"/>
    <property type="match status" value="1"/>
</dbReference>
<keyword evidence="2" id="KW-0812">Transmembrane</keyword>
<evidence type="ECO:0000259" key="3">
    <source>
        <dbReference type="Pfam" id="PF00884"/>
    </source>
</evidence>
<keyword evidence="2" id="KW-1133">Transmembrane helix</keyword>
<dbReference type="Pfam" id="PF00884">
    <property type="entry name" value="Sulfatase"/>
    <property type="match status" value="1"/>
</dbReference>
<feature type="compositionally biased region" description="Polar residues" evidence="1">
    <location>
        <begin position="204"/>
        <end position="218"/>
    </location>
</feature>
<feature type="domain" description="Sulfatase N-terminal" evidence="3">
    <location>
        <begin position="598"/>
        <end position="790"/>
    </location>
</feature>
<evidence type="ECO:0000256" key="1">
    <source>
        <dbReference type="SAM" id="MobiDB-lite"/>
    </source>
</evidence>
<feature type="compositionally biased region" description="Basic and acidic residues" evidence="1">
    <location>
        <begin position="552"/>
        <end position="572"/>
    </location>
</feature>
<evidence type="ECO:0000256" key="2">
    <source>
        <dbReference type="SAM" id="Phobius"/>
    </source>
</evidence>
<name>W9PZS6_FUSOX</name>
<evidence type="ECO:0000313" key="4">
    <source>
        <dbReference type="EMBL" id="EXA48501.1"/>
    </source>
</evidence>
<feature type="region of interest" description="Disordered" evidence="1">
    <location>
        <begin position="204"/>
        <end position="227"/>
    </location>
</feature>
<feature type="transmembrane region" description="Helical" evidence="2">
    <location>
        <begin position="236"/>
        <end position="259"/>
    </location>
</feature>
<dbReference type="PANTHER" id="PTHR43751">
    <property type="entry name" value="SULFATASE"/>
    <property type="match status" value="1"/>
</dbReference>
<dbReference type="Proteomes" id="UP000030751">
    <property type="component" value="Unassembled WGS sequence"/>
</dbReference>
<keyword evidence="2" id="KW-0472">Membrane</keyword>
<accession>W9PZS6</accession>
<dbReference type="AlphaFoldDB" id="W9PZS6"/>
<sequence>MPSLVSYLFAVFFVSLLFTKLLHLFIHIHSIAVIDFVVYLPTFFLQDFFLVLFARLLLRRERTILSLIGYVLGCFLTLITFVAAASELGFHYRTGGEVEWSDAGDFANDEGLNVLISESSSVIVSGLIILIAAWLPQNYLYRVFGDIVSGIGKRIASGLSLNSIKMLNLLTLAVSRYLRGKIRPQPQHQQDPENAEPFLQRVNSESTVTNSGHPSPNLSRDGDEKELEERTQKRRCCAFIPSWVINAVVLLFIGITWVARPDQPYNHIASSLPLRLSDSVRPKLGLCASQNEFPLRQLIEKSRWQDPKGNFKGWAPSRENNDLVKKYRENPPAWLPNPIPSGFLKWNPDRYKDEHDKKDGPSNLCPNTWQDRGFYNPVNDPMRITNLDQEILAPIQEALSNNSVKIRHIALILMESMREELFPLQQGSDIHRFIMESNDENARDEVNGRVSRMTQNFEKITGKPGNYQSANGSAYDPPAKPVWNDQTKPGFGGVNVVGGLTSSSVSTKSLAAAHCGAWPMAVNMFEESELESYQPCIPQILELFNKVKGNTTKRDDKPEDKPEDKPQKKRDWWGFGGTAQAKFHEYQWKPAFFQAVTDHYDRQDKFDEKIGFDFKVTKPRLDEEAKDNPEMEEINYFGYPETDLREHIRKFISDGLAEDKRLFMSHFTSTTHHPWGVPKWFEKEKYMGKEGGNHQDLDKYLNTIRFTDAWLGELMQMFEDTGIADETLVVFVGDHGQAFKEDFSKTGTYENRHISNFRVPISFRHPSIPRVQYEANVTSISILPTILDLLVNSGSLNKKDSEIALDLAHDYEGQSLIRPYQKTQDGRRAWNFGLINPGGGMLTVTSADAPWRLAVPLKKDLEYTFTDLGKDPLELDALDKWSIKSMIKAVKRQYGNDAATWVKEADEVAHWWALERRRLWGYNPDEDK</sequence>
<dbReference type="OrthoDB" id="96314at2759"/>
<dbReference type="EMBL" id="JH650970">
    <property type="protein sequence ID" value="EXA48501.1"/>
    <property type="molecule type" value="Genomic_DNA"/>
</dbReference>
<dbReference type="InterPro" id="IPR000917">
    <property type="entry name" value="Sulfatase_N"/>
</dbReference>
<protein>
    <recommendedName>
        <fullName evidence="3">Sulfatase N-terminal domain-containing protein</fullName>
    </recommendedName>
</protein>
<gene>
    <name evidence="4" type="ORF">FOVG_05214</name>
</gene>
<reference evidence="4" key="2">
    <citation type="submission" date="2012-05" db="EMBL/GenBank/DDBJ databases">
        <title>Annotation of the Genome Sequence of Fusarium oxysporum HDV247.</title>
        <authorList>
            <consortium name="The Broad Institute Genomics Platform"/>
            <person name="Ma L.-J."/>
            <person name="Corby-Kistler H."/>
            <person name="Broz K."/>
            <person name="Gale L.R."/>
            <person name="Jonkers W."/>
            <person name="O'Donnell K."/>
            <person name="Ploetz R."/>
            <person name="Steinberg C."/>
            <person name="Schwartz D.C."/>
            <person name="VanEtten H."/>
            <person name="Zhou S."/>
            <person name="Young S.K."/>
            <person name="Zeng Q."/>
            <person name="Gargeya S."/>
            <person name="Fitzgerald M."/>
            <person name="Abouelleil A."/>
            <person name="Alvarado L."/>
            <person name="Chapman S.B."/>
            <person name="Gainer-Dewar J."/>
            <person name="Goldberg J."/>
            <person name="Griggs A."/>
            <person name="Gujja S."/>
            <person name="Hansen M."/>
            <person name="Howarth C."/>
            <person name="Imamovic A."/>
            <person name="Ireland A."/>
            <person name="Larimer J."/>
            <person name="McCowan C."/>
            <person name="Murphy C."/>
            <person name="Pearson M."/>
            <person name="Poon T.W."/>
            <person name="Priest M."/>
            <person name="Roberts A."/>
            <person name="Saif S."/>
            <person name="Shea T."/>
            <person name="Sykes S."/>
            <person name="Wortman J."/>
            <person name="Nusbaum C."/>
            <person name="Birren B."/>
        </authorList>
    </citation>
    <scope>NUCLEOTIDE SEQUENCE</scope>
    <source>
        <strain evidence="4">HDV247</strain>
    </source>
</reference>
<dbReference type="SUPFAM" id="SSF53649">
    <property type="entry name" value="Alkaline phosphatase-like"/>
    <property type="match status" value="1"/>
</dbReference>
<proteinExistence type="predicted"/>
<feature type="region of interest" description="Disordered" evidence="1">
    <location>
        <begin position="548"/>
        <end position="572"/>
    </location>
</feature>
<dbReference type="InterPro" id="IPR052701">
    <property type="entry name" value="GAG_Ulvan_Degrading_Sulfatases"/>
</dbReference>
<dbReference type="Gene3D" id="3.40.720.10">
    <property type="entry name" value="Alkaline Phosphatase, subunit A"/>
    <property type="match status" value="1"/>
</dbReference>
<feature type="transmembrane region" description="Helical" evidence="2">
    <location>
        <begin position="70"/>
        <end position="92"/>
    </location>
</feature>